<dbReference type="Proteomes" id="UP001177023">
    <property type="component" value="Unassembled WGS sequence"/>
</dbReference>
<gene>
    <name evidence="2" type="ORF">MSPICULIGERA_LOCUS3001</name>
</gene>
<name>A0AA36FTB3_9BILA</name>
<evidence type="ECO:0000313" key="2">
    <source>
        <dbReference type="EMBL" id="CAJ0564319.1"/>
    </source>
</evidence>
<reference evidence="2" key="1">
    <citation type="submission" date="2023-06" db="EMBL/GenBank/DDBJ databases">
        <authorList>
            <person name="Delattre M."/>
        </authorList>
    </citation>
    <scope>NUCLEOTIDE SEQUENCE</scope>
    <source>
        <strain evidence="2">AF72</strain>
    </source>
</reference>
<feature type="non-terminal residue" evidence="2">
    <location>
        <position position="1"/>
    </location>
</feature>
<protein>
    <submittedName>
        <fullName evidence="2">Uncharacterized protein</fullName>
    </submittedName>
</protein>
<feature type="compositionally biased region" description="Low complexity" evidence="1">
    <location>
        <begin position="143"/>
        <end position="155"/>
    </location>
</feature>
<feature type="compositionally biased region" description="Low complexity" evidence="1">
    <location>
        <begin position="327"/>
        <end position="344"/>
    </location>
</feature>
<feature type="compositionally biased region" description="Low complexity" evidence="1">
    <location>
        <begin position="364"/>
        <end position="382"/>
    </location>
</feature>
<feature type="compositionally biased region" description="Low complexity" evidence="1">
    <location>
        <begin position="626"/>
        <end position="637"/>
    </location>
</feature>
<proteinExistence type="predicted"/>
<feature type="compositionally biased region" description="Polar residues" evidence="1">
    <location>
        <begin position="315"/>
        <end position="326"/>
    </location>
</feature>
<feature type="compositionally biased region" description="Polar residues" evidence="1">
    <location>
        <begin position="733"/>
        <end position="742"/>
    </location>
</feature>
<dbReference type="EMBL" id="CATQJA010000856">
    <property type="protein sequence ID" value="CAJ0564319.1"/>
    <property type="molecule type" value="Genomic_DNA"/>
</dbReference>
<feature type="compositionally biased region" description="Low complexity" evidence="1">
    <location>
        <begin position="122"/>
        <end position="135"/>
    </location>
</feature>
<feature type="compositionally biased region" description="Low complexity" evidence="1">
    <location>
        <begin position="389"/>
        <end position="406"/>
    </location>
</feature>
<feature type="region of interest" description="Disordered" evidence="1">
    <location>
        <begin position="1"/>
        <end position="43"/>
    </location>
</feature>
<feature type="region of interest" description="Disordered" evidence="1">
    <location>
        <begin position="229"/>
        <end position="439"/>
    </location>
</feature>
<dbReference type="AlphaFoldDB" id="A0AA36FTB3"/>
<feature type="region of interest" description="Disordered" evidence="1">
    <location>
        <begin position="785"/>
        <end position="861"/>
    </location>
</feature>
<feature type="region of interest" description="Disordered" evidence="1">
    <location>
        <begin position="617"/>
        <end position="770"/>
    </location>
</feature>
<sequence length="973" mass="106244">MEVETPQKPAIQEATAEPPPETAPSQKGRKPEKVETSFSPGDIIRGRQLASELEALRVEVNQSHGLRGNRVVGKVDTLREANVLITRNDTANKIGLEEIRSIQKMLSDFDTRERWENEQLEAAPAGIQPPQGAAQMETTLNRPSPSYNSSPPLSSSPWSLDGFPVVNYDQNFDQSPPYGYPAPHEYGFDPYYAQPFGGHHYPRTSMYGHPGMSHQPMHMSPTPYDFSMGHGFPAEPSTADHFPVEPQQPPQASPSFNPVPEGFHIEYISPTRPIMVPNNPGQQPAVSRQNQQPHHPGNGYGNAGTSTVPPEFAPQVSSAGPFTSNHPQQQPQAPMMSSQQPESSTDQGSPPTSAASPVFPVETSSPKASPSSQQEAAQQQSSKPEEEAAAQPDQQQSAEVVAQEAQQPKRQPHAGKGVAKAAKKSGENSAAAPPPAPTKFRSYEVIHTMRGNQVVRITSPHGDPIIPKPSPQRRYSKNMEQRGFPKEHDYAAMSPVNAAQNSVQTTVPSSLPNSTQPVCSYPSPQFYGQPQQLQQPMSPQIQHPQGVPYYPPMSQSGQQGASMYGGHPGAQHQQYVVQHHPNVSAAQAPMMMPMRMQQHPGPVRQAVHLPPHTAPQYAQSVPRTLHQQQQYHHNPQQQPKPPGPQGAPVYVQPQQIRATVQQQQQAVQPAPVNARPQQPPPGFRAAPQQPAAPQRQTPSQKVLFSSDLIKMYPNSSSMPRMPPSRSRAIPQLQDATATQNGQKRLFARAARPAQQQQPQPAPQPQQVQQQYPVQYANAAASTSGHQQSIVVGKRPAPGPASCPIPAKLPAYQQAQLPQQGQYQLPQQQPQRLTMTVSQEQPQSQQQQQQATRTFQPPNILQRRKLGQSQIVRLRPLEGGIPPAAGHIYQVLEPGPTKAEQPNQRQVAHHDALAVIDGMRQKFANQGQVNEGNGSPAPAPAAAENPPAAQSQAEQQPLQDDEDLMAEFFEPGTY</sequence>
<feature type="compositionally biased region" description="Low complexity" evidence="1">
    <location>
        <begin position="837"/>
        <end position="849"/>
    </location>
</feature>
<organism evidence="2 3">
    <name type="scientific">Mesorhabditis spiculigera</name>
    <dbReference type="NCBI Taxonomy" id="96644"/>
    <lineage>
        <taxon>Eukaryota</taxon>
        <taxon>Metazoa</taxon>
        <taxon>Ecdysozoa</taxon>
        <taxon>Nematoda</taxon>
        <taxon>Chromadorea</taxon>
        <taxon>Rhabditida</taxon>
        <taxon>Rhabditina</taxon>
        <taxon>Rhabditomorpha</taxon>
        <taxon>Rhabditoidea</taxon>
        <taxon>Rhabditidae</taxon>
        <taxon>Mesorhabditinae</taxon>
        <taxon>Mesorhabditis</taxon>
    </lineage>
</organism>
<feature type="region of interest" description="Disordered" evidence="1">
    <location>
        <begin position="918"/>
        <end position="960"/>
    </location>
</feature>
<feature type="region of interest" description="Disordered" evidence="1">
    <location>
        <begin position="121"/>
        <end position="155"/>
    </location>
</feature>
<feature type="compositionally biased region" description="Low complexity" evidence="1">
    <location>
        <begin position="683"/>
        <end position="700"/>
    </location>
</feature>
<keyword evidence="3" id="KW-1185">Reference proteome</keyword>
<feature type="compositionally biased region" description="Low complexity" evidence="1">
    <location>
        <begin position="809"/>
        <end position="830"/>
    </location>
</feature>
<comment type="caution">
    <text evidence="2">The sequence shown here is derived from an EMBL/GenBank/DDBJ whole genome shotgun (WGS) entry which is preliminary data.</text>
</comment>
<evidence type="ECO:0000313" key="3">
    <source>
        <dbReference type="Proteomes" id="UP001177023"/>
    </source>
</evidence>
<feature type="compositionally biased region" description="Polar residues" evidence="1">
    <location>
        <begin position="279"/>
        <end position="293"/>
    </location>
</feature>
<feature type="compositionally biased region" description="Low complexity" evidence="1">
    <location>
        <begin position="747"/>
        <end position="770"/>
    </location>
</feature>
<feature type="compositionally biased region" description="Low complexity" evidence="1">
    <location>
        <begin position="931"/>
        <end position="956"/>
    </location>
</feature>
<feature type="compositionally biased region" description="Low complexity" evidence="1">
    <location>
        <begin position="651"/>
        <end position="676"/>
    </location>
</feature>
<evidence type="ECO:0000256" key="1">
    <source>
        <dbReference type="SAM" id="MobiDB-lite"/>
    </source>
</evidence>
<feature type="region of interest" description="Disordered" evidence="1">
    <location>
        <begin position="454"/>
        <end position="476"/>
    </location>
</feature>
<feature type="compositionally biased region" description="Low complexity" evidence="1">
    <location>
        <begin position="715"/>
        <end position="727"/>
    </location>
</feature>
<accession>A0AA36FTB3</accession>
<feature type="compositionally biased region" description="Polar residues" evidence="1">
    <location>
        <begin position="345"/>
        <end position="355"/>
    </location>
</feature>